<protein>
    <submittedName>
        <fullName evidence="1">Uncharacterized protein</fullName>
    </submittedName>
</protein>
<comment type="caution">
    <text evidence="1">The sequence shown here is derived from an EMBL/GenBank/DDBJ whole genome shotgun (WGS) entry which is preliminary data.</text>
</comment>
<proteinExistence type="predicted"/>
<evidence type="ECO:0000313" key="2">
    <source>
        <dbReference type="Proteomes" id="UP001157440"/>
    </source>
</evidence>
<sequence length="87" mass="10370">MLRRRETRAHRMLSLDQERAHLAKAEQDIAAGQMRITAQELRIQRMRLRGHDTGRAEELLDRLRQTLLQWHAHRAEILRAIRRLEGS</sequence>
<dbReference type="Proteomes" id="UP001157440">
    <property type="component" value="Unassembled WGS sequence"/>
</dbReference>
<dbReference type="EMBL" id="BSPL01000010">
    <property type="protein sequence ID" value="GLS69096.1"/>
    <property type="molecule type" value="Genomic_DNA"/>
</dbReference>
<keyword evidence="2" id="KW-1185">Reference proteome</keyword>
<accession>A0AA37T945</accession>
<evidence type="ECO:0000313" key="1">
    <source>
        <dbReference type="EMBL" id="GLS69096.1"/>
    </source>
</evidence>
<gene>
    <name evidence="1" type="ORF">GCM10007890_11080</name>
</gene>
<name>A0AA37T945_9HYPH</name>
<organism evidence="1 2">
    <name type="scientific">Methylobacterium tardum</name>
    <dbReference type="NCBI Taxonomy" id="374432"/>
    <lineage>
        <taxon>Bacteria</taxon>
        <taxon>Pseudomonadati</taxon>
        <taxon>Pseudomonadota</taxon>
        <taxon>Alphaproteobacteria</taxon>
        <taxon>Hyphomicrobiales</taxon>
        <taxon>Methylobacteriaceae</taxon>
        <taxon>Methylobacterium</taxon>
    </lineage>
</organism>
<reference evidence="2" key="1">
    <citation type="journal article" date="2019" name="Int. J. Syst. Evol. Microbiol.">
        <title>The Global Catalogue of Microorganisms (GCM) 10K type strain sequencing project: providing services to taxonomists for standard genome sequencing and annotation.</title>
        <authorList>
            <consortium name="The Broad Institute Genomics Platform"/>
            <consortium name="The Broad Institute Genome Sequencing Center for Infectious Disease"/>
            <person name="Wu L."/>
            <person name="Ma J."/>
        </authorList>
    </citation>
    <scope>NUCLEOTIDE SEQUENCE [LARGE SCALE GENOMIC DNA]</scope>
    <source>
        <strain evidence="2">NBRC 103632</strain>
    </source>
</reference>
<dbReference type="AlphaFoldDB" id="A0AA37T945"/>